<sequence>MDQITQSVAALFVNQQDSQQPLCVDPNAPSTGPFNPALIRAIVVKQADGTVYTHIDESQNGQEVFNQTNIQYPNGQTITSNDGQTQTTQSLPQTQGQGQFPNQNQTLNDQPNTNYPQSNQQCQNYNTGSPSNPNCPPNQQQTQTQPHRARVKPIARPANKT</sequence>
<dbReference type="Proteomes" id="UP001177023">
    <property type="component" value="Unassembled WGS sequence"/>
</dbReference>
<gene>
    <name evidence="2" type="ORF">MSPICULIGERA_LOCUS21402</name>
</gene>
<feature type="compositionally biased region" description="Polar residues" evidence="1">
    <location>
        <begin position="100"/>
        <end position="128"/>
    </location>
</feature>
<dbReference type="AlphaFoldDB" id="A0AA36DBH4"/>
<feature type="compositionally biased region" description="Low complexity" evidence="1">
    <location>
        <begin position="83"/>
        <end position="99"/>
    </location>
</feature>
<reference evidence="2" key="1">
    <citation type="submission" date="2023-06" db="EMBL/GenBank/DDBJ databases">
        <authorList>
            <person name="Delattre M."/>
        </authorList>
    </citation>
    <scope>NUCLEOTIDE SEQUENCE</scope>
    <source>
        <strain evidence="2">AF72</strain>
    </source>
</reference>
<organism evidence="2 3">
    <name type="scientific">Mesorhabditis spiculigera</name>
    <dbReference type="NCBI Taxonomy" id="96644"/>
    <lineage>
        <taxon>Eukaryota</taxon>
        <taxon>Metazoa</taxon>
        <taxon>Ecdysozoa</taxon>
        <taxon>Nematoda</taxon>
        <taxon>Chromadorea</taxon>
        <taxon>Rhabditida</taxon>
        <taxon>Rhabditina</taxon>
        <taxon>Rhabditomorpha</taxon>
        <taxon>Rhabditoidea</taxon>
        <taxon>Rhabditidae</taxon>
        <taxon>Mesorhabditinae</taxon>
        <taxon>Mesorhabditis</taxon>
    </lineage>
</organism>
<feature type="compositionally biased region" description="Low complexity" evidence="1">
    <location>
        <begin position="129"/>
        <end position="146"/>
    </location>
</feature>
<accession>A0AA36DBH4</accession>
<protein>
    <submittedName>
        <fullName evidence="2">Uncharacterized protein</fullName>
    </submittedName>
</protein>
<feature type="non-terminal residue" evidence="2">
    <location>
        <position position="161"/>
    </location>
</feature>
<comment type="caution">
    <text evidence="2">The sequence shown here is derived from an EMBL/GenBank/DDBJ whole genome shotgun (WGS) entry which is preliminary data.</text>
</comment>
<feature type="compositionally biased region" description="Polar residues" evidence="1">
    <location>
        <begin position="72"/>
        <end position="82"/>
    </location>
</feature>
<keyword evidence="3" id="KW-1185">Reference proteome</keyword>
<evidence type="ECO:0000313" key="2">
    <source>
        <dbReference type="EMBL" id="CAJ0583315.1"/>
    </source>
</evidence>
<name>A0AA36DBH4_9BILA</name>
<evidence type="ECO:0000313" key="3">
    <source>
        <dbReference type="Proteomes" id="UP001177023"/>
    </source>
</evidence>
<dbReference type="EMBL" id="CATQJA010002665">
    <property type="protein sequence ID" value="CAJ0583315.1"/>
    <property type="molecule type" value="Genomic_DNA"/>
</dbReference>
<proteinExistence type="predicted"/>
<feature type="region of interest" description="Disordered" evidence="1">
    <location>
        <begin position="72"/>
        <end position="161"/>
    </location>
</feature>
<evidence type="ECO:0000256" key="1">
    <source>
        <dbReference type="SAM" id="MobiDB-lite"/>
    </source>
</evidence>